<dbReference type="KEGG" id="gbn:GEOBRER4_17170"/>
<dbReference type="InterPro" id="IPR007236">
    <property type="entry name" value="SlyX"/>
</dbReference>
<dbReference type="Proteomes" id="UP000515472">
    <property type="component" value="Chromosome"/>
</dbReference>
<protein>
    <submittedName>
        <fullName evidence="1">Protein SlyX</fullName>
    </submittedName>
</protein>
<organism evidence="1 2">
    <name type="scientific">Citrifermentans bremense</name>
    <dbReference type="NCBI Taxonomy" id="60035"/>
    <lineage>
        <taxon>Bacteria</taxon>
        <taxon>Pseudomonadati</taxon>
        <taxon>Thermodesulfobacteriota</taxon>
        <taxon>Desulfuromonadia</taxon>
        <taxon>Geobacterales</taxon>
        <taxon>Geobacteraceae</taxon>
        <taxon>Citrifermentans</taxon>
    </lineage>
</organism>
<reference evidence="1 2" key="1">
    <citation type="submission" date="2020-06" db="EMBL/GenBank/DDBJ databases">
        <title>Interaction of electrochemicaly active bacteria, Geobacter bremensis R4 on different carbon anode.</title>
        <authorList>
            <person name="Meng L."/>
            <person name="Yoshida N."/>
        </authorList>
    </citation>
    <scope>NUCLEOTIDE SEQUENCE [LARGE SCALE GENOMIC DNA]</scope>
    <source>
        <strain evidence="1 2">R4</strain>
    </source>
</reference>
<dbReference type="Pfam" id="PF04102">
    <property type="entry name" value="SlyX"/>
    <property type="match status" value="1"/>
</dbReference>
<sequence length="67" mass="7821">MEQRLTDMEMLIMHQGRIIDQLNEVVTGQQTMIDHLTRELKLVKEHLRGLAASDTRLPSEEEPPPHY</sequence>
<dbReference type="PANTHER" id="PTHR36508">
    <property type="entry name" value="PROTEIN SLYX"/>
    <property type="match status" value="1"/>
</dbReference>
<dbReference type="RefSeq" id="WP_085812952.1">
    <property type="nucleotide sequence ID" value="NZ_AP023213.1"/>
</dbReference>
<dbReference type="EMBL" id="AP023213">
    <property type="protein sequence ID" value="BCG46967.1"/>
    <property type="molecule type" value="Genomic_DNA"/>
</dbReference>
<dbReference type="PANTHER" id="PTHR36508:SF1">
    <property type="entry name" value="PROTEIN SLYX"/>
    <property type="match status" value="1"/>
</dbReference>
<gene>
    <name evidence="1" type="ORF">GEOBRER4_n1786</name>
</gene>
<dbReference type="AlphaFoldDB" id="A0A6S6LY12"/>
<accession>A0A6S6LY12</accession>
<proteinExistence type="predicted"/>
<keyword evidence="2" id="KW-1185">Reference proteome</keyword>
<dbReference type="Gene3D" id="1.20.5.300">
    <property type="match status" value="1"/>
</dbReference>
<name>A0A6S6LY12_9BACT</name>
<evidence type="ECO:0000313" key="2">
    <source>
        <dbReference type="Proteomes" id="UP000515472"/>
    </source>
</evidence>
<evidence type="ECO:0000313" key="1">
    <source>
        <dbReference type="EMBL" id="BCG46967.1"/>
    </source>
</evidence>